<dbReference type="RefSeq" id="WP_134119167.1">
    <property type="nucleotide sequence ID" value="NZ_SOEG01000057.1"/>
</dbReference>
<gene>
    <name evidence="2" type="ORF">C7959_1576</name>
</gene>
<protein>
    <submittedName>
        <fullName evidence="2">Uncharacterized protein</fullName>
    </submittedName>
</protein>
<dbReference type="EMBL" id="SOEG01000057">
    <property type="protein sequence ID" value="TDX44319.1"/>
    <property type="molecule type" value="Genomic_DNA"/>
</dbReference>
<evidence type="ECO:0000313" key="3">
    <source>
        <dbReference type="Proteomes" id="UP000295832"/>
    </source>
</evidence>
<feature type="compositionally biased region" description="Basic and acidic residues" evidence="1">
    <location>
        <begin position="23"/>
        <end position="44"/>
    </location>
</feature>
<name>A0A4V3GWJ6_9FIRM</name>
<evidence type="ECO:0000313" key="2">
    <source>
        <dbReference type="EMBL" id="TDX44319.1"/>
    </source>
</evidence>
<evidence type="ECO:0000256" key="1">
    <source>
        <dbReference type="SAM" id="MobiDB-lite"/>
    </source>
</evidence>
<organism evidence="2 3">
    <name type="scientific">Orenia marismortui</name>
    <dbReference type="NCBI Taxonomy" id="46469"/>
    <lineage>
        <taxon>Bacteria</taxon>
        <taxon>Bacillati</taxon>
        <taxon>Bacillota</taxon>
        <taxon>Clostridia</taxon>
        <taxon>Halanaerobiales</taxon>
        <taxon>Halobacteroidaceae</taxon>
        <taxon>Orenia</taxon>
    </lineage>
</organism>
<comment type="caution">
    <text evidence="2">The sequence shown here is derived from an EMBL/GenBank/DDBJ whole genome shotgun (WGS) entry which is preliminary data.</text>
</comment>
<accession>A0A4V3GWJ6</accession>
<keyword evidence="3" id="KW-1185">Reference proteome</keyword>
<reference evidence="2 3" key="1">
    <citation type="submission" date="2019-03" db="EMBL/GenBank/DDBJ databases">
        <title>Subsurface microbial communities from deep shales in Ohio and West Virginia, USA.</title>
        <authorList>
            <person name="Wrighton K."/>
        </authorList>
    </citation>
    <scope>NUCLEOTIDE SEQUENCE [LARGE SCALE GENOMIC DNA]</scope>
    <source>
        <strain evidence="2 3">MSL 6dP</strain>
    </source>
</reference>
<sequence length="96" mass="10997">MKAKAWTKIKGQWYKPGENLPNLEEKEPERNSKGSKGEENKEFSKSPADLKVNEAIELVSKTEDQEIISKWLEKERGNNKPRKTVITALENKLTGE</sequence>
<proteinExistence type="predicted"/>
<feature type="region of interest" description="Disordered" evidence="1">
    <location>
        <begin position="1"/>
        <end position="49"/>
    </location>
</feature>
<dbReference type="Proteomes" id="UP000295832">
    <property type="component" value="Unassembled WGS sequence"/>
</dbReference>
<dbReference type="AlphaFoldDB" id="A0A4V3GWJ6"/>